<protein>
    <submittedName>
        <fullName evidence="1">Uncharacterized protein</fullName>
    </submittedName>
</protein>
<name>A1VVR5_POLNA</name>
<dbReference type="HOGENOM" id="CLU_2736596_0_0_4"/>
<keyword evidence="2" id="KW-1185">Reference proteome</keyword>
<gene>
    <name evidence="1" type="ordered locus">Pnap_4467</name>
</gene>
<reference evidence="2" key="1">
    <citation type="journal article" date="2009" name="Environ. Microbiol.">
        <title>The genome of Polaromonas naphthalenivorans strain CJ2, isolated from coal tar-contaminated sediment, reveals physiological and metabolic versatility and evolution through extensive horizontal gene transfer.</title>
        <authorList>
            <person name="Yagi J.M."/>
            <person name="Sims D."/>
            <person name="Brettin T."/>
            <person name="Bruce D."/>
            <person name="Madsen E.L."/>
        </authorList>
    </citation>
    <scope>NUCLEOTIDE SEQUENCE [LARGE SCALE GENOMIC DNA]</scope>
    <source>
        <strain evidence="2">CJ2</strain>
        <plasmid evidence="2">Plasmid pPNAP02</plasmid>
    </source>
</reference>
<evidence type="ECO:0000313" key="2">
    <source>
        <dbReference type="Proteomes" id="UP000000644"/>
    </source>
</evidence>
<dbReference type="Proteomes" id="UP000000644">
    <property type="component" value="Plasmid pPNAP02"/>
</dbReference>
<proteinExistence type="predicted"/>
<dbReference type="RefSeq" id="WP_011798222.1">
    <property type="nucleotide sequence ID" value="NC_008758.1"/>
</dbReference>
<organism evidence="1 2">
    <name type="scientific">Polaromonas naphthalenivorans (strain CJ2)</name>
    <dbReference type="NCBI Taxonomy" id="365044"/>
    <lineage>
        <taxon>Bacteria</taxon>
        <taxon>Pseudomonadati</taxon>
        <taxon>Pseudomonadota</taxon>
        <taxon>Betaproteobacteria</taxon>
        <taxon>Burkholderiales</taxon>
        <taxon>Comamonadaceae</taxon>
        <taxon>Polaromonas</taxon>
    </lineage>
</organism>
<geneLocation type="plasmid" evidence="1 2">
    <name>pPNAP02</name>
</geneLocation>
<keyword evidence="1" id="KW-0614">Plasmid</keyword>
<dbReference type="EMBL" id="CP000531">
    <property type="protein sequence ID" value="ABM39743.1"/>
    <property type="molecule type" value="Genomic_DNA"/>
</dbReference>
<dbReference type="KEGG" id="pna:Pnap_4467"/>
<evidence type="ECO:0000313" key="1">
    <source>
        <dbReference type="EMBL" id="ABM39743.1"/>
    </source>
</evidence>
<sequence length="71" mass="8216">MKYRGYIARALDADEDMVSELHEFVARPSCLLTVREHVLEVLHEYEMTKRAVRTNAARRVAADALNEIENK</sequence>
<dbReference type="AlphaFoldDB" id="A1VVR5"/>
<accession>A1VVR5</accession>